<keyword evidence="1" id="KW-1133">Transmembrane helix</keyword>
<proteinExistence type="predicted"/>
<feature type="transmembrane region" description="Helical" evidence="1">
    <location>
        <begin position="118"/>
        <end position="137"/>
    </location>
</feature>
<feature type="transmembrane region" description="Helical" evidence="1">
    <location>
        <begin position="16"/>
        <end position="34"/>
    </location>
</feature>
<dbReference type="RefSeq" id="WP_136774423.1">
    <property type="nucleotide sequence ID" value="NZ_CP156074.1"/>
</dbReference>
<gene>
    <name evidence="2" type="ORF">FAZ21_15860</name>
</gene>
<organism evidence="2 3">
    <name type="scientific">Chitiniphilus eburneus</name>
    <dbReference type="NCBI Taxonomy" id="2571148"/>
    <lineage>
        <taxon>Bacteria</taxon>
        <taxon>Pseudomonadati</taxon>
        <taxon>Pseudomonadota</taxon>
        <taxon>Betaproteobacteria</taxon>
        <taxon>Neisseriales</taxon>
        <taxon>Chitinibacteraceae</taxon>
        <taxon>Chitiniphilus</taxon>
    </lineage>
</organism>
<dbReference type="PANTHER" id="PTHR34368">
    <property type="entry name" value="OS01G0962200 PROTEIN"/>
    <property type="match status" value="1"/>
</dbReference>
<dbReference type="EMBL" id="SUMF01000025">
    <property type="protein sequence ID" value="TJZ67976.1"/>
    <property type="molecule type" value="Genomic_DNA"/>
</dbReference>
<protein>
    <submittedName>
        <fullName evidence="2">Alkaline phytoceramidase</fullName>
    </submittedName>
</protein>
<keyword evidence="1" id="KW-0812">Transmembrane</keyword>
<feature type="transmembrane region" description="Helical" evidence="1">
    <location>
        <begin position="149"/>
        <end position="166"/>
    </location>
</feature>
<keyword evidence="3" id="KW-1185">Reference proteome</keyword>
<feature type="transmembrane region" description="Helical" evidence="1">
    <location>
        <begin position="54"/>
        <end position="74"/>
    </location>
</feature>
<evidence type="ECO:0000313" key="3">
    <source>
        <dbReference type="Proteomes" id="UP000310016"/>
    </source>
</evidence>
<evidence type="ECO:0000313" key="2">
    <source>
        <dbReference type="EMBL" id="TJZ67976.1"/>
    </source>
</evidence>
<accession>A0A4U0PIW6</accession>
<reference evidence="2 3" key="1">
    <citation type="submission" date="2019-04" db="EMBL/GenBank/DDBJ databases">
        <title>Chitiniphilus eburnea sp. nov., a novel chitinolytic bacterium isolated from aquaculture sludge.</title>
        <authorList>
            <person name="Sheng M."/>
        </authorList>
    </citation>
    <scope>NUCLEOTIDE SEQUENCE [LARGE SCALE GENOMIC DNA]</scope>
    <source>
        <strain evidence="2 3">HX-2-15</strain>
    </source>
</reference>
<dbReference type="Proteomes" id="UP000310016">
    <property type="component" value="Unassembled WGS sequence"/>
</dbReference>
<sequence>METLVVDRNPWRGWRWSLTTLLALGSVLLLWAYGPIHQLPHYHDFVGDRAWWGVPAAVNVWSNLPFLLVGLWGLRVVGRLPRVPGDTAWAGWRLFFLGVTLTGAGSAFYHWAPDNARLVWDRLPIALAAAGMLAAGWAEGGHRAWGREAAALCALLAVISVAWWHFTGLGTAEGGDLRPYLWLQLAPLLLVPCWQHRAQAPWSERLAILQAGLCYGLAKVAELGDAVVYDLSGGWLSGHHLKHLLAALACAWLAAMLRQRSPAQPAMPQRPKRVAHSST</sequence>
<keyword evidence="1" id="KW-0472">Membrane</keyword>
<name>A0A4U0PIW6_9NEIS</name>
<evidence type="ECO:0000256" key="1">
    <source>
        <dbReference type="SAM" id="Phobius"/>
    </source>
</evidence>
<dbReference type="PANTHER" id="PTHR34368:SF1">
    <property type="entry name" value="OS01G0962200 PROTEIN"/>
    <property type="match status" value="1"/>
</dbReference>
<dbReference type="OrthoDB" id="6088058at2"/>
<feature type="transmembrane region" description="Helical" evidence="1">
    <location>
        <begin position="94"/>
        <end position="112"/>
    </location>
</feature>
<dbReference type="AlphaFoldDB" id="A0A4U0PIW6"/>
<comment type="caution">
    <text evidence="2">The sequence shown here is derived from an EMBL/GenBank/DDBJ whole genome shotgun (WGS) entry which is preliminary data.</text>
</comment>